<dbReference type="Pfam" id="PF17863">
    <property type="entry name" value="AAA_lid_2"/>
    <property type="match status" value="1"/>
</dbReference>
<dbReference type="Proteomes" id="UP000239649">
    <property type="component" value="Unassembled WGS sequence"/>
</dbReference>
<dbReference type="SUPFAM" id="SSF56672">
    <property type="entry name" value="DNA/RNA polymerases"/>
    <property type="match status" value="1"/>
</dbReference>
<name>A0A2P6VGH2_9CHLO</name>
<organism evidence="6 7">
    <name type="scientific">Micractinium conductrix</name>
    <dbReference type="NCBI Taxonomy" id="554055"/>
    <lineage>
        <taxon>Eukaryota</taxon>
        <taxon>Viridiplantae</taxon>
        <taxon>Chlorophyta</taxon>
        <taxon>core chlorophytes</taxon>
        <taxon>Trebouxiophyceae</taxon>
        <taxon>Chlorellales</taxon>
        <taxon>Chlorellaceae</taxon>
        <taxon>Chlorella clade</taxon>
        <taxon>Micractinium</taxon>
    </lineage>
</organism>
<comment type="caution">
    <text evidence="6">The sequence shown here is derived from an EMBL/GenBank/DDBJ whole genome shotgun (WGS) entry which is preliminary data.</text>
</comment>
<dbReference type="Gene3D" id="3.40.50.300">
    <property type="entry name" value="P-loop containing nucleotide triphosphate hydrolases"/>
    <property type="match status" value="1"/>
</dbReference>
<sequence>MGYGGQWLRAVRALYADVPMSVTAPGLEGRVFSATQGLKQGCPLSPTLFSLYIADWEERVLLAAAAGMPLALPQLAGQPVPPLLYADDMALLATTANGLQQQLWLLEQYCAERGLTVNVVKTKVMLLSGAADEKTAMQRVRRARHTFDGAPVAGVAAFKYLGISRRLPAEDRICGTIDIEKALTEGVKAYEPGLLARANRGILYVDEVNLLDDGLVDVVLDAAAGGVNTVEPEGISIVHPAKFIMIGSGNLAEGELRPQLLDRFGLSVNVETLRLTWRSAPPFQPAQEELRHKLQKARDLLPKVQVSRELKLKISELCSFLEIDGVRGDITINKAVRAFVAFEGRTQAAEADLERIAPIVLNHRMRKDPLDPIDGGLKVRIALRRLLRPAEAKAEEAKKKAEAEEAKAKKAAENKKAGAHRALPLVCRALRQLANSPALNPTVVVTFTGEQRLLRLRSFCCWFGQQRASVRRLSLQVDAAMAHGPREVRAAALLAAALAGCGAAGCQLWELQLGLADLQFPISGWLSELRSLRSLAMRRTDEDMALHVDCSLAGLTHLLDLSLDAPYDGLEFTEHFRLPTSLTRLHLGGQGSSVFKLSRQISQLSQLQALSLSSCGSPAAGYVPLAALPALRRLALDRPIFLPDCLPSLHLDGGGRGAYPPAVPHLAALEPRPLPGVAWVAGLREITTTCEALAASLPALAGAAALETVHVACAAGTPEEHAHTVDRLRAVLRWGGRLPALRTLALAVDDATLARVAGDAVDVLRPSRACLLQVPGDVFDGGRLRQQFVGPDSAEFKCACGKSLAYPSTYAANCAPATP</sequence>
<dbReference type="InterPro" id="IPR027417">
    <property type="entry name" value="P-loop_NTPase"/>
</dbReference>
<feature type="coiled-coil region" evidence="4">
    <location>
        <begin position="387"/>
        <end position="416"/>
    </location>
</feature>
<dbReference type="OrthoDB" id="515277at2759"/>
<dbReference type="InterPro" id="IPR032675">
    <property type="entry name" value="LRR_dom_sf"/>
</dbReference>
<reference evidence="6 7" key="1">
    <citation type="journal article" date="2018" name="Plant J.">
        <title>Genome sequences of Chlorella sorokiniana UTEX 1602 and Micractinium conductrix SAG 241.80: implications to maltose excretion by a green alga.</title>
        <authorList>
            <person name="Arriola M.B."/>
            <person name="Velmurugan N."/>
            <person name="Zhang Y."/>
            <person name="Plunkett M.H."/>
            <person name="Hondzo H."/>
            <person name="Barney B.M."/>
        </authorList>
    </citation>
    <scope>NUCLEOTIDE SEQUENCE [LARGE SCALE GENOMIC DNA]</scope>
    <source>
        <strain evidence="6 7">SAG 241.80</strain>
    </source>
</reference>
<dbReference type="EMBL" id="LHPF02000008">
    <property type="protein sequence ID" value="PSC73202.1"/>
    <property type="molecule type" value="Genomic_DNA"/>
</dbReference>
<comment type="subcellular location">
    <subcellularLocation>
        <location evidence="1">Cytoplasm</location>
        <location evidence="1">Cytoskeleton</location>
        <location evidence="1">Cilium axoneme</location>
    </subcellularLocation>
</comment>
<gene>
    <name evidence="6" type="ORF">C2E20_3687</name>
</gene>
<accession>A0A2P6VGH2</accession>
<evidence type="ECO:0000259" key="5">
    <source>
        <dbReference type="PROSITE" id="PS50878"/>
    </source>
</evidence>
<evidence type="ECO:0000256" key="4">
    <source>
        <dbReference type="SAM" id="Coils"/>
    </source>
</evidence>
<evidence type="ECO:0000313" key="6">
    <source>
        <dbReference type="EMBL" id="PSC73202.1"/>
    </source>
</evidence>
<protein>
    <recommendedName>
        <fullName evidence="2">magnesium chelatase</fullName>
        <ecNumber evidence="2">6.6.1.1</ecNumber>
    </recommendedName>
</protein>
<dbReference type="InterPro" id="IPR000477">
    <property type="entry name" value="RT_dom"/>
</dbReference>
<dbReference type="EC" id="6.6.1.1" evidence="2"/>
<dbReference type="InterPro" id="IPR045006">
    <property type="entry name" value="CHLI-like"/>
</dbReference>
<dbReference type="InterPro" id="IPR041628">
    <property type="entry name" value="ChlI/MoxR_AAA_lid"/>
</dbReference>
<dbReference type="PANTHER" id="PTHR32039">
    <property type="entry name" value="MAGNESIUM-CHELATASE SUBUNIT CHLI"/>
    <property type="match status" value="1"/>
</dbReference>
<dbReference type="InterPro" id="IPR043502">
    <property type="entry name" value="DNA/RNA_pol_sf"/>
</dbReference>
<evidence type="ECO:0000313" key="7">
    <source>
        <dbReference type="Proteomes" id="UP000239649"/>
    </source>
</evidence>
<dbReference type="GO" id="GO:0005930">
    <property type="term" value="C:axoneme"/>
    <property type="evidence" value="ECO:0007669"/>
    <property type="project" value="UniProtKB-SubCell"/>
</dbReference>
<evidence type="ECO:0000256" key="3">
    <source>
        <dbReference type="ARBA" id="ARBA00023444"/>
    </source>
</evidence>
<keyword evidence="4" id="KW-0175">Coiled coil</keyword>
<dbReference type="GO" id="GO:0009570">
    <property type="term" value="C:chloroplast stroma"/>
    <property type="evidence" value="ECO:0007669"/>
    <property type="project" value="TreeGrafter"/>
</dbReference>
<dbReference type="GO" id="GO:0015995">
    <property type="term" value="P:chlorophyll biosynthetic process"/>
    <property type="evidence" value="ECO:0007669"/>
    <property type="project" value="TreeGrafter"/>
</dbReference>
<dbReference type="Gene3D" id="1.10.8.80">
    <property type="entry name" value="Magnesium chelatase subunit I, C-Terminal domain"/>
    <property type="match status" value="1"/>
</dbReference>
<dbReference type="GO" id="GO:0016851">
    <property type="term" value="F:magnesium chelatase activity"/>
    <property type="evidence" value="ECO:0007669"/>
    <property type="project" value="UniProtKB-EC"/>
</dbReference>
<proteinExistence type="predicted"/>
<feature type="domain" description="Reverse transcriptase" evidence="5">
    <location>
        <begin position="1"/>
        <end position="165"/>
    </location>
</feature>
<evidence type="ECO:0000256" key="1">
    <source>
        <dbReference type="ARBA" id="ARBA00004430"/>
    </source>
</evidence>
<evidence type="ECO:0000256" key="2">
    <source>
        <dbReference type="ARBA" id="ARBA00012825"/>
    </source>
</evidence>
<dbReference type="SUPFAM" id="SSF52540">
    <property type="entry name" value="P-loop containing nucleoside triphosphate hydrolases"/>
    <property type="match status" value="1"/>
</dbReference>
<dbReference type="STRING" id="554055.A0A2P6VGH2"/>
<dbReference type="PROSITE" id="PS50878">
    <property type="entry name" value="RT_POL"/>
    <property type="match status" value="1"/>
</dbReference>
<dbReference type="AlphaFoldDB" id="A0A2P6VGH2"/>
<dbReference type="Pfam" id="PF00078">
    <property type="entry name" value="RVT_1"/>
    <property type="match status" value="1"/>
</dbReference>
<dbReference type="Gene3D" id="3.80.10.10">
    <property type="entry name" value="Ribonuclease Inhibitor"/>
    <property type="match status" value="1"/>
</dbReference>
<dbReference type="PANTHER" id="PTHR32039:SF9">
    <property type="entry name" value="MAGNESIUM-CHELATASE SUBUNIT CHLI-2, CHLOROPLASTIC"/>
    <property type="match status" value="1"/>
</dbReference>
<dbReference type="SUPFAM" id="SSF52047">
    <property type="entry name" value="RNI-like"/>
    <property type="match status" value="1"/>
</dbReference>
<comment type="pathway">
    <text evidence="3">Porphyrin-containing compound metabolism.</text>
</comment>
<keyword evidence="7" id="KW-1185">Reference proteome</keyword>